<evidence type="ECO:0000313" key="8">
    <source>
        <dbReference type="EMBL" id="NYS93167.1"/>
    </source>
</evidence>
<evidence type="ECO:0000256" key="4">
    <source>
        <dbReference type="ARBA" id="ARBA00023125"/>
    </source>
</evidence>
<dbReference type="Gene3D" id="1.10.10.10">
    <property type="entry name" value="Winged helix-like DNA-binding domain superfamily/Winged helix DNA-binding domain"/>
    <property type="match status" value="1"/>
</dbReference>
<feature type="domain" description="HTH marR-type" evidence="7">
    <location>
        <begin position="15"/>
        <end position="145"/>
    </location>
</feature>
<dbReference type="SUPFAM" id="SSF46785">
    <property type="entry name" value="Winged helix' DNA-binding domain"/>
    <property type="match status" value="1"/>
</dbReference>
<protein>
    <submittedName>
        <fullName evidence="8">MarR family transcriptional regulator</fullName>
    </submittedName>
</protein>
<dbReference type="PANTHER" id="PTHR33164:SF5">
    <property type="entry name" value="ORGANIC HYDROPEROXIDE RESISTANCE TRANSCRIPTIONAL REGULATOR"/>
    <property type="match status" value="1"/>
</dbReference>
<dbReference type="AlphaFoldDB" id="A0A853ERV5"/>
<dbReference type="SMART" id="SM00347">
    <property type="entry name" value="HTH_MARR"/>
    <property type="match status" value="1"/>
</dbReference>
<keyword evidence="5" id="KW-0804">Transcription</keyword>
<keyword evidence="3" id="KW-0805">Transcription regulation</keyword>
<evidence type="ECO:0000256" key="2">
    <source>
        <dbReference type="ARBA" id="ARBA00022490"/>
    </source>
</evidence>
<dbReference type="EMBL" id="JACBYE010000010">
    <property type="protein sequence ID" value="NYS93167.1"/>
    <property type="molecule type" value="Genomic_DNA"/>
</dbReference>
<evidence type="ECO:0000256" key="3">
    <source>
        <dbReference type="ARBA" id="ARBA00023015"/>
    </source>
</evidence>
<dbReference type="GO" id="GO:0005737">
    <property type="term" value="C:cytoplasm"/>
    <property type="evidence" value="ECO:0007669"/>
    <property type="project" value="UniProtKB-SubCell"/>
</dbReference>
<dbReference type="PROSITE" id="PS50995">
    <property type="entry name" value="HTH_MARR_2"/>
    <property type="match status" value="1"/>
</dbReference>
<comment type="caution">
    <text evidence="8">The sequence shown here is derived from an EMBL/GenBank/DDBJ whole genome shotgun (WGS) entry which is preliminary data.</text>
</comment>
<dbReference type="PANTHER" id="PTHR33164">
    <property type="entry name" value="TRANSCRIPTIONAL REGULATOR, MARR FAMILY"/>
    <property type="match status" value="1"/>
</dbReference>
<evidence type="ECO:0000256" key="5">
    <source>
        <dbReference type="ARBA" id="ARBA00023163"/>
    </source>
</evidence>
<dbReference type="GO" id="GO:0003700">
    <property type="term" value="F:DNA-binding transcription factor activity"/>
    <property type="evidence" value="ECO:0007669"/>
    <property type="project" value="InterPro"/>
</dbReference>
<keyword evidence="2" id="KW-0963">Cytoplasm</keyword>
<dbReference type="InterPro" id="IPR055166">
    <property type="entry name" value="Transc_reg_Sar_Rot_HTH"/>
</dbReference>
<evidence type="ECO:0000259" key="7">
    <source>
        <dbReference type="PROSITE" id="PS50995"/>
    </source>
</evidence>
<sequence>MTTQPIPSDPGLLLDAQLCFRLYRSERAVLATYRELLADLGVTYPQYLVLLVLWETDGATVSHLGSRLALESGTLSPLLRRMEAAGLVLRERSGDDERVVHVRLTDAGRALQARAHRVPHDLARRGGLDTAETLELARLLDRLCRNLGAPGPTVDTAIDEAFGSPLNPQPASARTPGAPTDGDRS</sequence>
<evidence type="ECO:0000256" key="1">
    <source>
        <dbReference type="ARBA" id="ARBA00004496"/>
    </source>
</evidence>
<dbReference type="GO" id="GO:0006950">
    <property type="term" value="P:response to stress"/>
    <property type="evidence" value="ECO:0007669"/>
    <property type="project" value="TreeGrafter"/>
</dbReference>
<dbReference type="InterPro" id="IPR000835">
    <property type="entry name" value="HTH_MarR-typ"/>
</dbReference>
<dbReference type="GO" id="GO:0003677">
    <property type="term" value="F:DNA binding"/>
    <property type="evidence" value="ECO:0007669"/>
    <property type="project" value="UniProtKB-KW"/>
</dbReference>
<dbReference type="InterPro" id="IPR039422">
    <property type="entry name" value="MarR/SlyA-like"/>
</dbReference>
<dbReference type="RefSeq" id="WP_179912883.1">
    <property type="nucleotide sequence ID" value="NZ_JACBYE010000010.1"/>
</dbReference>
<organism evidence="8 9">
    <name type="scientific">Sanguibacter inulinus</name>
    <dbReference type="NCBI Taxonomy" id="60922"/>
    <lineage>
        <taxon>Bacteria</taxon>
        <taxon>Bacillati</taxon>
        <taxon>Actinomycetota</taxon>
        <taxon>Actinomycetes</taxon>
        <taxon>Micrococcales</taxon>
        <taxon>Sanguibacteraceae</taxon>
        <taxon>Sanguibacter</taxon>
    </lineage>
</organism>
<gene>
    <name evidence="8" type="ORF">HZZ10_06445</name>
</gene>
<evidence type="ECO:0000256" key="6">
    <source>
        <dbReference type="SAM" id="MobiDB-lite"/>
    </source>
</evidence>
<dbReference type="InterPro" id="IPR036390">
    <property type="entry name" value="WH_DNA-bd_sf"/>
</dbReference>
<reference evidence="8 9" key="1">
    <citation type="submission" date="2020-07" db="EMBL/GenBank/DDBJ databases">
        <title>MOT database genomes.</title>
        <authorList>
            <person name="Joseph S."/>
            <person name="Aduse-Opoku J."/>
            <person name="Hashim A."/>
            <person name="Wade W."/>
            <person name="Curtis M."/>
        </authorList>
    </citation>
    <scope>NUCLEOTIDE SEQUENCE [LARGE SCALE GENOMIC DNA]</scope>
    <source>
        <strain evidence="8 9">DSM 100099</strain>
    </source>
</reference>
<accession>A0A853ERV5</accession>
<evidence type="ECO:0000313" key="9">
    <source>
        <dbReference type="Proteomes" id="UP000561011"/>
    </source>
</evidence>
<keyword evidence="9" id="KW-1185">Reference proteome</keyword>
<comment type="subcellular location">
    <subcellularLocation>
        <location evidence="1">Cytoplasm</location>
    </subcellularLocation>
</comment>
<dbReference type="InterPro" id="IPR036388">
    <property type="entry name" value="WH-like_DNA-bd_sf"/>
</dbReference>
<dbReference type="Pfam" id="PF22381">
    <property type="entry name" value="Staph_reg_Sar_Rot"/>
    <property type="match status" value="1"/>
</dbReference>
<proteinExistence type="predicted"/>
<dbReference type="Proteomes" id="UP000561011">
    <property type="component" value="Unassembled WGS sequence"/>
</dbReference>
<feature type="region of interest" description="Disordered" evidence="6">
    <location>
        <begin position="155"/>
        <end position="185"/>
    </location>
</feature>
<keyword evidence="4" id="KW-0238">DNA-binding</keyword>
<dbReference type="FunFam" id="1.10.10.10:FF:000163">
    <property type="entry name" value="MarR family transcriptional regulator"/>
    <property type="match status" value="1"/>
</dbReference>
<name>A0A853ERV5_9MICO</name>